<reference evidence="2" key="1">
    <citation type="journal article" date="2013" name="Proc. Natl. Acad. Sci. U.S.A.">
        <title>Improving the coverage of the cyanobacterial phylum using diversity-driven genome sequencing.</title>
        <authorList>
            <person name="Shih P.M."/>
            <person name="Wu D."/>
            <person name="Latifi A."/>
            <person name="Axen S.D."/>
            <person name="Fewer D.P."/>
            <person name="Talla E."/>
            <person name="Calteau A."/>
            <person name="Cai F."/>
            <person name="Tandeau de Marsac N."/>
            <person name="Rippka R."/>
            <person name="Herdman M."/>
            <person name="Sivonen K."/>
            <person name="Coursin T."/>
            <person name="Laurent T."/>
            <person name="Goodwin L."/>
            <person name="Nolan M."/>
            <person name="Davenport K.W."/>
            <person name="Han C.S."/>
            <person name="Rubin E.M."/>
            <person name="Eisen J.A."/>
            <person name="Woyke T."/>
            <person name="Gugger M."/>
            <person name="Kerfeld C.A."/>
        </authorList>
    </citation>
    <scope>NUCLEOTIDE SEQUENCE [LARGE SCALE GENOMIC DNA]</scope>
    <source>
        <strain evidence="2">ATCC 27899 / PCC 7122</strain>
    </source>
</reference>
<evidence type="ECO:0000313" key="2">
    <source>
        <dbReference type="Proteomes" id="UP000010474"/>
    </source>
</evidence>
<sequence>MIYLYQKEAEVQRRCDRNRNRSKRRAIYCPVHSCYMDSVSQKYGLFAEHAGQLQQRGMKRKEALMLVAAKTTVSLEGEWLEAFWCEHCQDTKWYHVHKRESVYHLSLAPAELWQQATGVINPHRNPSVGEFTFRNSHIVGGNNIKDFWVIS</sequence>
<evidence type="ECO:0000313" key="1">
    <source>
        <dbReference type="EMBL" id="AFZ59175.1"/>
    </source>
</evidence>
<dbReference type="PATRIC" id="fig|272123.3.peg.4122"/>
<accession>K9ZLH3</accession>
<dbReference type="AlphaFoldDB" id="K9ZLH3"/>
<dbReference type="EMBL" id="CP003659">
    <property type="protein sequence ID" value="AFZ59175.1"/>
    <property type="molecule type" value="Genomic_DNA"/>
</dbReference>
<dbReference type="RefSeq" id="WP_015215796.1">
    <property type="nucleotide sequence ID" value="NC_019771.1"/>
</dbReference>
<protein>
    <submittedName>
        <fullName evidence="1">Uncharacterized protein</fullName>
    </submittedName>
</protein>
<dbReference type="eggNOG" id="ENOG50319HC">
    <property type="taxonomic scope" value="Bacteria"/>
</dbReference>
<dbReference type="Proteomes" id="UP000010474">
    <property type="component" value="Chromosome"/>
</dbReference>
<proteinExistence type="predicted"/>
<organism evidence="1 2">
    <name type="scientific">Anabaena cylindrica (strain ATCC 27899 / PCC 7122)</name>
    <dbReference type="NCBI Taxonomy" id="272123"/>
    <lineage>
        <taxon>Bacteria</taxon>
        <taxon>Bacillati</taxon>
        <taxon>Cyanobacteriota</taxon>
        <taxon>Cyanophyceae</taxon>
        <taxon>Nostocales</taxon>
        <taxon>Nostocaceae</taxon>
        <taxon>Anabaena</taxon>
    </lineage>
</organism>
<dbReference type="KEGG" id="acy:Anacy_3794"/>
<gene>
    <name evidence="1" type="ordered locus">Anacy_3794</name>
</gene>
<dbReference type="HOGENOM" id="CLU_129231_0_0_3"/>
<keyword evidence="2" id="KW-1185">Reference proteome</keyword>
<name>K9ZLH3_ANACC</name>
<dbReference type="STRING" id="272123.Anacy_3794"/>